<sequence>MENKYYNILTDVGKAQLTNAILQGDTLKLTTIKVGDGGADEGKEVFPNESNTSLVRERWSGNINHLYVDEKNPLWVVVEAEIPAKQGGWCITEFGLYDEQDNLISIGKYPRTYKPKIEEGSGSSLYLKVILEVANAKNIELKVDPSIVLASRSYVDEKFAQKTDAIDEDDSNKLATAKAVHDLHLKSEHHFLSMPIFPEILQEDNKLKITQTENTLTIEPDQVFIIRGWNQINTNNYSRSERTFHFSPDKTYHLRWNMDNGFTLYDLEDSSYNSKQLPETDEIFDTQYDDMLCALVKSSQISSLINRNKLQTFYSGKLNSSDIYLDNYENIMGSIILNINWSRTPAIDLFSKIRNGFDKWDNPTATVNDLFLIKTDAIINDSWSGSSPLTADLSYKLNRYKVKIPVMESRYKNRIAINEHFKYELFVSV</sequence>
<dbReference type="InterPro" id="IPR022225">
    <property type="entry name" value="Phage_tail_fibre_N"/>
</dbReference>
<dbReference type="PANTHER" id="PTHR35191:SF1">
    <property type="entry name" value="PROPHAGE SIDE TAIL FIBER PROTEIN HOMOLOG STFQ-RELATED"/>
    <property type="match status" value="1"/>
</dbReference>
<evidence type="ECO:0000313" key="2">
    <source>
        <dbReference type="EMBL" id="MDE1463812.1"/>
    </source>
</evidence>
<gene>
    <name evidence="2" type="ORF">ORQ98_17815</name>
</gene>
<evidence type="ECO:0000313" key="3">
    <source>
        <dbReference type="Proteomes" id="UP001528823"/>
    </source>
</evidence>
<dbReference type="EMBL" id="JAPMOU010000024">
    <property type="protein sequence ID" value="MDE1463812.1"/>
    <property type="molecule type" value="Genomic_DNA"/>
</dbReference>
<name>A0ABT5UE67_9GAMM</name>
<accession>A0ABT5UE67</accession>
<dbReference type="PANTHER" id="PTHR35191">
    <property type="entry name" value="PROPHAGE SIDE TAIL FIBER PROTEIN HOMOLOG STFQ-RELATED"/>
    <property type="match status" value="1"/>
</dbReference>
<evidence type="ECO:0000259" key="1">
    <source>
        <dbReference type="Pfam" id="PF12571"/>
    </source>
</evidence>
<dbReference type="RefSeq" id="WP_274690140.1">
    <property type="nucleotide sequence ID" value="NZ_JAPMOU010000024.1"/>
</dbReference>
<proteinExistence type="predicted"/>
<reference evidence="2 3" key="1">
    <citation type="submission" date="2022-11" db="EMBL/GenBank/DDBJ databases">
        <title>Spartinivicinus poritis sp. nov., isolated from scleractinian coral Porites lutea.</title>
        <authorList>
            <person name="Zhang G."/>
            <person name="Cai L."/>
            <person name="Wei Q."/>
        </authorList>
    </citation>
    <scope>NUCLEOTIDE SEQUENCE [LARGE SCALE GENOMIC DNA]</scope>
    <source>
        <strain evidence="2 3">A2-2</strain>
    </source>
</reference>
<dbReference type="Proteomes" id="UP001528823">
    <property type="component" value="Unassembled WGS sequence"/>
</dbReference>
<feature type="domain" description="Phage tail fibre protein N-terminal" evidence="1">
    <location>
        <begin position="1"/>
        <end position="152"/>
    </location>
</feature>
<dbReference type="Pfam" id="PF12571">
    <property type="entry name" value="Phage_tail_fib"/>
    <property type="match status" value="1"/>
</dbReference>
<dbReference type="InterPro" id="IPR051934">
    <property type="entry name" value="Phage_Tail_Fiber_Structural"/>
</dbReference>
<protein>
    <submittedName>
        <fullName evidence="2">Phage tail protein</fullName>
    </submittedName>
</protein>
<organism evidence="2 3">
    <name type="scientific">Spartinivicinus poritis</name>
    <dbReference type="NCBI Taxonomy" id="2994640"/>
    <lineage>
        <taxon>Bacteria</taxon>
        <taxon>Pseudomonadati</taxon>
        <taxon>Pseudomonadota</taxon>
        <taxon>Gammaproteobacteria</taxon>
        <taxon>Oceanospirillales</taxon>
        <taxon>Zooshikellaceae</taxon>
        <taxon>Spartinivicinus</taxon>
    </lineage>
</organism>
<comment type="caution">
    <text evidence="2">The sequence shown here is derived from an EMBL/GenBank/DDBJ whole genome shotgun (WGS) entry which is preliminary data.</text>
</comment>
<keyword evidence="3" id="KW-1185">Reference proteome</keyword>